<dbReference type="Proteomes" id="UP000488956">
    <property type="component" value="Unassembled WGS sequence"/>
</dbReference>
<protein>
    <submittedName>
        <fullName evidence="1">Uncharacterized protein</fullName>
    </submittedName>
</protein>
<dbReference type="EMBL" id="QXFX01000259">
    <property type="protein sequence ID" value="KAE9123212.1"/>
    <property type="molecule type" value="Genomic_DNA"/>
</dbReference>
<accession>A0A6G0LKT7</accession>
<dbReference type="AlphaFoldDB" id="A0A6G0LKT7"/>
<comment type="caution">
    <text evidence="1">The sequence shown here is derived from an EMBL/GenBank/DDBJ whole genome shotgun (WGS) entry which is preliminary data.</text>
</comment>
<evidence type="ECO:0000313" key="1">
    <source>
        <dbReference type="EMBL" id="KAE9123212.1"/>
    </source>
</evidence>
<reference evidence="1 2" key="1">
    <citation type="submission" date="2018-09" db="EMBL/GenBank/DDBJ databases">
        <title>Genomic investigation of the strawberry pathogen Phytophthora fragariae indicates pathogenicity is determined by transcriptional variation in three key races.</title>
        <authorList>
            <person name="Adams T.M."/>
            <person name="Armitage A.D."/>
            <person name="Sobczyk M.K."/>
            <person name="Bates H.J."/>
            <person name="Dunwell J.M."/>
            <person name="Nellist C.F."/>
            <person name="Harrison R.J."/>
        </authorList>
    </citation>
    <scope>NUCLEOTIDE SEQUENCE [LARGE SCALE GENOMIC DNA]</scope>
    <source>
        <strain evidence="1 2">ONT-3</strain>
    </source>
</reference>
<name>A0A6G0LKT7_9STRA</name>
<gene>
    <name evidence="1" type="ORF">PF010_g6491</name>
</gene>
<organism evidence="1 2">
    <name type="scientific">Phytophthora fragariae</name>
    <dbReference type="NCBI Taxonomy" id="53985"/>
    <lineage>
        <taxon>Eukaryota</taxon>
        <taxon>Sar</taxon>
        <taxon>Stramenopiles</taxon>
        <taxon>Oomycota</taxon>
        <taxon>Peronosporomycetes</taxon>
        <taxon>Peronosporales</taxon>
        <taxon>Peronosporaceae</taxon>
        <taxon>Phytophthora</taxon>
    </lineage>
</organism>
<sequence>MPPNLTDDERREIIDEMLERSIDGVLPRRVVSELATGCGRG</sequence>
<evidence type="ECO:0000313" key="2">
    <source>
        <dbReference type="Proteomes" id="UP000488956"/>
    </source>
</evidence>
<proteinExistence type="predicted"/>